<evidence type="ECO:0000313" key="1">
    <source>
        <dbReference type="EMBL" id="KAF3065709.1"/>
    </source>
</evidence>
<accession>A0A9P4X9C5</accession>
<keyword evidence="2" id="KW-1185">Reference proteome</keyword>
<sequence>MLSWVNLSRLWMRGIGIESREKTRSLRVGGGAVTPFVSAIHSNSASPEELISGGKSDRGAAAPLQAGSRIKALEMMVNGLHRVIAESSWRVRVFFWRNGNSPDIFQYTRVALPKRDTTTCSTVLTVHRYLQVVAKGDESYWRMLS</sequence>
<comment type="caution">
    <text evidence="1">The sequence shown here is derived from an EMBL/GenBank/DDBJ whole genome shotgun (WGS) entry which is preliminary data.</text>
</comment>
<protein>
    <submittedName>
        <fullName evidence="1">Uncharacterized protein</fullName>
    </submittedName>
</protein>
<evidence type="ECO:0000313" key="2">
    <source>
        <dbReference type="Proteomes" id="UP000801864"/>
    </source>
</evidence>
<dbReference type="Proteomes" id="UP000801864">
    <property type="component" value="Unassembled WGS sequence"/>
</dbReference>
<dbReference type="EMBL" id="QLNT01000018">
    <property type="protein sequence ID" value="KAF3065709.1"/>
    <property type="molecule type" value="Genomic_DNA"/>
</dbReference>
<proteinExistence type="predicted"/>
<gene>
    <name evidence="1" type="ORF">CFAM422_009830</name>
</gene>
<dbReference type="AlphaFoldDB" id="A0A9P4X9C5"/>
<name>A0A9P4X9C5_9HYPO</name>
<reference evidence="1 2" key="1">
    <citation type="submission" date="2018-06" db="EMBL/GenBank/DDBJ databases">
        <title>Genome analysis of cellulolytic fungus Trichoderma lentiforme CFAM-422.</title>
        <authorList>
            <person name="Steindorff A.S."/>
            <person name="Formighieri E.F."/>
            <person name="Midorikawa G.E.O."/>
            <person name="Tamietti M.S."/>
            <person name="Ramos E.Z."/>
            <person name="Silva A.S."/>
            <person name="Bon E.P.S."/>
            <person name="Mendes T.D."/>
            <person name="Damaso M.C.T."/>
            <person name="Favaro L.C.L."/>
        </authorList>
    </citation>
    <scope>NUCLEOTIDE SEQUENCE [LARGE SCALE GENOMIC DNA]</scope>
    <source>
        <strain evidence="1 2">CFAM-422</strain>
    </source>
</reference>
<organism evidence="1 2">
    <name type="scientific">Trichoderma lentiforme</name>
    <dbReference type="NCBI Taxonomy" id="1567552"/>
    <lineage>
        <taxon>Eukaryota</taxon>
        <taxon>Fungi</taxon>
        <taxon>Dikarya</taxon>
        <taxon>Ascomycota</taxon>
        <taxon>Pezizomycotina</taxon>
        <taxon>Sordariomycetes</taxon>
        <taxon>Hypocreomycetidae</taxon>
        <taxon>Hypocreales</taxon>
        <taxon>Hypocreaceae</taxon>
        <taxon>Trichoderma</taxon>
    </lineage>
</organism>